<dbReference type="Proteomes" id="UP000199634">
    <property type="component" value="Unassembled WGS sequence"/>
</dbReference>
<evidence type="ECO:0000313" key="2">
    <source>
        <dbReference type="EMBL" id="SEH56188.1"/>
    </source>
</evidence>
<evidence type="ECO:0008006" key="4">
    <source>
        <dbReference type="Google" id="ProtNLM"/>
    </source>
</evidence>
<dbReference type="InterPro" id="IPR046111">
    <property type="entry name" value="DUF6048"/>
</dbReference>
<proteinExistence type="predicted"/>
<dbReference type="Pfam" id="PF19515">
    <property type="entry name" value="DUF6048"/>
    <property type="match status" value="1"/>
</dbReference>
<feature type="signal peptide" evidence="1">
    <location>
        <begin position="1"/>
        <end position="25"/>
    </location>
</feature>
<gene>
    <name evidence="2" type="ORF">SAMN02927937_00187</name>
</gene>
<evidence type="ECO:0000256" key="1">
    <source>
        <dbReference type="SAM" id="SignalP"/>
    </source>
</evidence>
<protein>
    <recommendedName>
        <fullName evidence="4">DUF3575 domain-containing protein</fullName>
    </recommendedName>
</protein>
<dbReference type="EMBL" id="FNXE01000002">
    <property type="protein sequence ID" value="SEH56188.1"/>
    <property type="molecule type" value="Genomic_DNA"/>
</dbReference>
<organism evidence="2 3">
    <name type="scientific">Paenimyroides marinum</name>
    <dbReference type="NCBI Taxonomy" id="1159016"/>
    <lineage>
        <taxon>Bacteria</taxon>
        <taxon>Pseudomonadati</taxon>
        <taxon>Bacteroidota</taxon>
        <taxon>Flavobacteriia</taxon>
        <taxon>Flavobacteriales</taxon>
        <taxon>Flavobacteriaceae</taxon>
        <taxon>Paenimyroides</taxon>
    </lineage>
</organism>
<evidence type="ECO:0000313" key="3">
    <source>
        <dbReference type="Proteomes" id="UP000199634"/>
    </source>
</evidence>
<sequence>MKLQQTTMRTFSFIISLFCVCSLQAQEQVPQVYPEIYGLRIGTDLIKASRNFWDKDYKGFEISADYRYNKRWYLAAEAGYENRLKTDDQLSYTTDGMFLKIGAEKNFHQNWLDMNNLIYVGGRYGFSLHSQTLHSYRINTGDAYFDEEMQYPELKSTGLMAHWLEMIVGIKAEVVDNLYIGMNVQLKGLFYQKQPEGFENLYYPGFGQKYSGNIGVGFGYGISYMIPFKKKIIQPVKQQENEIKKR</sequence>
<dbReference type="AlphaFoldDB" id="A0A1H6JB03"/>
<dbReference type="STRING" id="1159016.SAMN02927937_00187"/>
<dbReference type="RefSeq" id="WP_143037710.1">
    <property type="nucleotide sequence ID" value="NZ_FNXE01000002.1"/>
</dbReference>
<keyword evidence="1" id="KW-0732">Signal</keyword>
<reference evidence="2 3" key="1">
    <citation type="submission" date="2016-10" db="EMBL/GenBank/DDBJ databases">
        <authorList>
            <person name="de Groot N.N."/>
        </authorList>
    </citation>
    <scope>NUCLEOTIDE SEQUENCE [LARGE SCALE GENOMIC DNA]</scope>
    <source>
        <strain evidence="2 3">CGMCC 1.10825</strain>
    </source>
</reference>
<feature type="chain" id="PRO_5011530736" description="DUF3575 domain-containing protein" evidence="1">
    <location>
        <begin position="26"/>
        <end position="246"/>
    </location>
</feature>
<name>A0A1H6JB03_9FLAO</name>
<accession>A0A1H6JB03</accession>
<keyword evidence="3" id="KW-1185">Reference proteome</keyword>
<dbReference type="OrthoDB" id="1199048at2"/>